<keyword evidence="1" id="KW-0812">Transmembrane</keyword>
<reference evidence="2" key="1">
    <citation type="submission" date="2023-01" db="EMBL/GenBank/DDBJ databases">
        <title>Genome assembly of the deep-sea coral Lophelia pertusa.</title>
        <authorList>
            <person name="Herrera S."/>
            <person name="Cordes E."/>
        </authorList>
    </citation>
    <scope>NUCLEOTIDE SEQUENCE</scope>
    <source>
        <strain evidence="2">USNM1676648</strain>
        <tissue evidence="2">Polyp</tissue>
    </source>
</reference>
<organism evidence="2 3">
    <name type="scientific">Desmophyllum pertusum</name>
    <dbReference type="NCBI Taxonomy" id="174260"/>
    <lineage>
        <taxon>Eukaryota</taxon>
        <taxon>Metazoa</taxon>
        <taxon>Cnidaria</taxon>
        <taxon>Anthozoa</taxon>
        <taxon>Hexacorallia</taxon>
        <taxon>Scleractinia</taxon>
        <taxon>Caryophylliina</taxon>
        <taxon>Caryophylliidae</taxon>
        <taxon>Desmophyllum</taxon>
    </lineage>
</organism>
<dbReference type="AlphaFoldDB" id="A0A9W9ZXM1"/>
<keyword evidence="1" id="KW-0472">Membrane</keyword>
<accession>A0A9W9ZXM1</accession>
<feature type="transmembrane region" description="Helical" evidence="1">
    <location>
        <begin position="12"/>
        <end position="33"/>
    </location>
</feature>
<comment type="caution">
    <text evidence="2">The sequence shown here is derived from an EMBL/GenBank/DDBJ whole genome shotgun (WGS) entry which is preliminary data.</text>
</comment>
<keyword evidence="3" id="KW-1185">Reference proteome</keyword>
<evidence type="ECO:0000313" key="3">
    <source>
        <dbReference type="Proteomes" id="UP001163046"/>
    </source>
</evidence>
<name>A0A9W9ZXM1_9CNID</name>
<evidence type="ECO:0000256" key="1">
    <source>
        <dbReference type="SAM" id="Phobius"/>
    </source>
</evidence>
<proteinExistence type="predicted"/>
<protein>
    <submittedName>
        <fullName evidence="2">Uncharacterized protein</fullName>
    </submittedName>
</protein>
<gene>
    <name evidence="2" type="ORF">OS493_029166</name>
</gene>
<dbReference type="Proteomes" id="UP001163046">
    <property type="component" value="Unassembled WGS sequence"/>
</dbReference>
<sequence>MTVAMKDLLGENFCSAMLVLGGMVMAMHFELIVKHRMACPILYAVGPTKCGKTTALQCAAAMVGTKIWGSGTSFSVPAAMEQAHGSTMGYCIDDVKDDKILEEIVIDTYNQGGYVNLGAGRKIPKCAPLFTSNSMPMNSRINSRLAIIPFAYPKEPLKGMERMQKEEQLIRAMQSANQAVGTLIALGSKYEEEATQKKIYGELTEYVMNAIGNDSTRESVNYAELLGFTEMLCAEINGPNLDDLKEYFTTTIAPFFVKAVGSWGGRLHAWFRLSNFCYYWWNLPKNNQYKVIYFLNPSVQCNDTKETCVAICITGFLKASGIAMTEGQIKAGPWDNQLQQGRLQNQAPSHLIPVLGAELQRLRQKLKQRLRQRLQHILRQRLQQQRLRQRLQQELRQELQML</sequence>
<evidence type="ECO:0000313" key="2">
    <source>
        <dbReference type="EMBL" id="KAJ7389746.1"/>
    </source>
</evidence>
<dbReference type="EMBL" id="MU825425">
    <property type="protein sequence ID" value="KAJ7389746.1"/>
    <property type="molecule type" value="Genomic_DNA"/>
</dbReference>
<dbReference type="OrthoDB" id="5955362at2759"/>
<keyword evidence="1" id="KW-1133">Transmembrane helix</keyword>